<evidence type="ECO:0000256" key="5">
    <source>
        <dbReference type="ARBA" id="ARBA00022553"/>
    </source>
</evidence>
<dbReference type="SMART" id="SM00304">
    <property type="entry name" value="HAMP"/>
    <property type="match status" value="1"/>
</dbReference>
<evidence type="ECO:0000256" key="9">
    <source>
        <dbReference type="ARBA" id="ARBA00022777"/>
    </source>
</evidence>
<evidence type="ECO:0000256" key="10">
    <source>
        <dbReference type="ARBA" id="ARBA00022840"/>
    </source>
</evidence>
<dbReference type="Pfam" id="PF00672">
    <property type="entry name" value="HAMP"/>
    <property type="match status" value="1"/>
</dbReference>
<dbReference type="AlphaFoldDB" id="A0A4Q5M2F9"/>
<dbReference type="CDD" id="cd06225">
    <property type="entry name" value="HAMP"/>
    <property type="match status" value="1"/>
</dbReference>
<evidence type="ECO:0000256" key="14">
    <source>
        <dbReference type="SAM" id="Phobius"/>
    </source>
</evidence>
<dbReference type="InterPro" id="IPR050398">
    <property type="entry name" value="HssS/ArlS-like"/>
</dbReference>
<sequence length="459" mass="51581">MKIQTKIAIQFSIIVASLLSLFSWIIYQQSASYREEEFIERLKNKALTTASFFIKVDEIDKALLKIIDKNTLTALHDEKILIFSDKNELLYSNIDEIVINYDAALLDSVREAKYLELPSGENESLGLIYNNGPQHFVILASAFDKFGKSKLKNLRDTLIIGLIVGILITIILGIFFAGGALKPVNLFINKISTITANNLRQRIEGHDSKNEIGMLAAAFNKMLSRLEQSFELQKSFVSHASHELRTPLAALKSEVEISLEENLSIEQHKGILQNIRQDINRLINLSNGLLQIVRPFKSPLINFGEVRIDDIIFQAQDELGLSKPEYRIVVEYAQEPENEYSIIVFGNEALLKTTFINLIDNACKYSPMQQAVVIIDFNKTHTIVTIKDEGIGIPKEDLETIFAPFYRSKNALNISGFGIGLSVCNKIVELHKGKINIQSELNQGTKVTVQLPNADINSI</sequence>
<reference evidence="17 18" key="1">
    <citation type="submission" date="2019-02" db="EMBL/GenBank/DDBJ databases">
        <title>Bacterial novel species Emticicia sp. 17J42-9 isolated from soil.</title>
        <authorList>
            <person name="Jung H.-Y."/>
        </authorList>
    </citation>
    <scope>NUCLEOTIDE SEQUENCE [LARGE SCALE GENOMIC DNA]</scope>
    <source>
        <strain evidence="17 18">17J42-9</strain>
    </source>
</reference>
<dbReference type="CDD" id="cd00082">
    <property type="entry name" value="HisKA"/>
    <property type="match status" value="1"/>
</dbReference>
<dbReference type="PRINTS" id="PR00344">
    <property type="entry name" value="BCTRLSENSOR"/>
</dbReference>
<evidence type="ECO:0000256" key="3">
    <source>
        <dbReference type="ARBA" id="ARBA00012438"/>
    </source>
</evidence>
<proteinExistence type="predicted"/>
<name>A0A4Q5M2F9_9BACT</name>
<dbReference type="PROSITE" id="PS50885">
    <property type="entry name" value="HAMP"/>
    <property type="match status" value="1"/>
</dbReference>
<comment type="subcellular location">
    <subcellularLocation>
        <location evidence="2">Cell membrane</location>
        <topology evidence="2">Multi-pass membrane protein</topology>
    </subcellularLocation>
</comment>
<dbReference type="InterPro" id="IPR036890">
    <property type="entry name" value="HATPase_C_sf"/>
</dbReference>
<dbReference type="PANTHER" id="PTHR45528:SF1">
    <property type="entry name" value="SENSOR HISTIDINE KINASE CPXA"/>
    <property type="match status" value="1"/>
</dbReference>
<evidence type="ECO:0000256" key="13">
    <source>
        <dbReference type="ARBA" id="ARBA00023136"/>
    </source>
</evidence>
<evidence type="ECO:0000256" key="2">
    <source>
        <dbReference type="ARBA" id="ARBA00004651"/>
    </source>
</evidence>
<dbReference type="InterPro" id="IPR036097">
    <property type="entry name" value="HisK_dim/P_sf"/>
</dbReference>
<dbReference type="InterPro" id="IPR005467">
    <property type="entry name" value="His_kinase_dom"/>
</dbReference>
<evidence type="ECO:0000256" key="7">
    <source>
        <dbReference type="ARBA" id="ARBA00022692"/>
    </source>
</evidence>
<dbReference type="SUPFAM" id="SSF47384">
    <property type="entry name" value="Homodimeric domain of signal transducing histidine kinase"/>
    <property type="match status" value="1"/>
</dbReference>
<evidence type="ECO:0000256" key="8">
    <source>
        <dbReference type="ARBA" id="ARBA00022741"/>
    </source>
</evidence>
<evidence type="ECO:0000259" key="15">
    <source>
        <dbReference type="PROSITE" id="PS50109"/>
    </source>
</evidence>
<dbReference type="EMBL" id="SEWF01000007">
    <property type="protein sequence ID" value="RYU96536.1"/>
    <property type="molecule type" value="Genomic_DNA"/>
</dbReference>
<dbReference type="Pfam" id="PF00512">
    <property type="entry name" value="HisKA"/>
    <property type="match status" value="1"/>
</dbReference>
<dbReference type="RefSeq" id="WP_130020212.1">
    <property type="nucleotide sequence ID" value="NZ_SEWF01000007.1"/>
</dbReference>
<dbReference type="GO" id="GO:0005886">
    <property type="term" value="C:plasma membrane"/>
    <property type="evidence" value="ECO:0007669"/>
    <property type="project" value="UniProtKB-SubCell"/>
</dbReference>
<comment type="caution">
    <text evidence="17">The sequence shown here is derived from an EMBL/GenBank/DDBJ whole genome shotgun (WGS) entry which is preliminary data.</text>
</comment>
<dbReference type="Proteomes" id="UP000293162">
    <property type="component" value="Unassembled WGS sequence"/>
</dbReference>
<comment type="catalytic activity">
    <reaction evidence="1">
        <text>ATP + protein L-histidine = ADP + protein N-phospho-L-histidine.</text>
        <dbReference type="EC" id="2.7.13.3"/>
    </reaction>
</comment>
<dbReference type="GO" id="GO:0000155">
    <property type="term" value="F:phosphorelay sensor kinase activity"/>
    <property type="evidence" value="ECO:0007669"/>
    <property type="project" value="InterPro"/>
</dbReference>
<keyword evidence="4" id="KW-1003">Cell membrane</keyword>
<dbReference type="OrthoDB" id="594725at2"/>
<dbReference type="Pfam" id="PF02518">
    <property type="entry name" value="HATPase_c"/>
    <property type="match status" value="1"/>
</dbReference>
<dbReference type="EC" id="2.7.13.3" evidence="3"/>
<accession>A0A4Q5M2F9</accession>
<dbReference type="PANTHER" id="PTHR45528">
    <property type="entry name" value="SENSOR HISTIDINE KINASE CPXA"/>
    <property type="match status" value="1"/>
</dbReference>
<dbReference type="InterPro" id="IPR003594">
    <property type="entry name" value="HATPase_dom"/>
</dbReference>
<keyword evidence="7 14" id="KW-0812">Transmembrane</keyword>
<gene>
    <name evidence="17" type="ORF">EWM59_06905</name>
</gene>
<evidence type="ECO:0000256" key="1">
    <source>
        <dbReference type="ARBA" id="ARBA00000085"/>
    </source>
</evidence>
<keyword evidence="5" id="KW-0597">Phosphoprotein</keyword>
<keyword evidence="11 14" id="KW-1133">Transmembrane helix</keyword>
<feature type="transmembrane region" description="Helical" evidence="14">
    <location>
        <begin position="7"/>
        <end position="27"/>
    </location>
</feature>
<evidence type="ECO:0000313" key="18">
    <source>
        <dbReference type="Proteomes" id="UP000293162"/>
    </source>
</evidence>
<dbReference type="SMART" id="SM00387">
    <property type="entry name" value="HATPase_c"/>
    <property type="match status" value="1"/>
</dbReference>
<dbReference type="SUPFAM" id="SSF158472">
    <property type="entry name" value="HAMP domain-like"/>
    <property type="match status" value="1"/>
</dbReference>
<dbReference type="CDD" id="cd00075">
    <property type="entry name" value="HATPase"/>
    <property type="match status" value="1"/>
</dbReference>
<feature type="domain" description="Histidine kinase" evidence="15">
    <location>
        <begin position="239"/>
        <end position="455"/>
    </location>
</feature>
<keyword evidence="13 14" id="KW-0472">Membrane</keyword>
<dbReference type="InterPro" id="IPR003661">
    <property type="entry name" value="HisK_dim/P_dom"/>
</dbReference>
<keyword evidence="6" id="KW-0808">Transferase</keyword>
<evidence type="ECO:0000256" key="6">
    <source>
        <dbReference type="ARBA" id="ARBA00022679"/>
    </source>
</evidence>
<evidence type="ECO:0000256" key="12">
    <source>
        <dbReference type="ARBA" id="ARBA00023012"/>
    </source>
</evidence>
<dbReference type="SMART" id="SM00388">
    <property type="entry name" value="HisKA"/>
    <property type="match status" value="1"/>
</dbReference>
<dbReference type="Gene3D" id="1.10.287.130">
    <property type="match status" value="1"/>
</dbReference>
<protein>
    <recommendedName>
        <fullName evidence="3">histidine kinase</fullName>
        <ecNumber evidence="3">2.7.13.3</ecNumber>
    </recommendedName>
</protein>
<keyword evidence="10" id="KW-0067">ATP-binding</keyword>
<evidence type="ECO:0000313" key="17">
    <source>
        <dbReference type="EMBL" id="RYU96536.1"/>
    </source>
</evidence>
<dbReference type="GO" id="GO:0005524">
    <property type="term" value="F:ATP binding"/>
    <property type="evidence" value="ECO:0007669"/>
    <property type="project" value="UniProtKB-KW"/>
</dbReference>
<feature type="transmembrane region" description="Helical" evidence="14">
    <location>
        <begin position="158"/>
        <end position="181"/>
    </location>
</feature>
<keyword evidence="12" id="KW-0902">Two-component regulatory system</keyword>
<dbReference type="Gene3D" id="6.10.340.10">
    <property type="match status" value="1"/>
</dbReference>
<evidence type="ECO:0000256" key="11">
    <source>
        <dbReference type="ARBA" id="ARBA00022989"/>
    </source>
</evidence>
<dbReference type="SUPFAM" id="SSF55874">
    <property type="entry name" value="ATPase domain of HSP90 chaperone/DNA topoisomerase II/histidine kinase"/>
    <property type="match status" value="1"/>
</dbReference>
<dbReference type="InterPro" id="IPR004358">
    <property type="entry name" value="Sig_transdc_His_kin-like_C"/>
</dbReference>
<dbReference type="InterPro" id="IPR003660">
    <property type="entry name" value="HAMP_dom"/>
</dbReference>
<feature type="domain" description="HAMP" evidence="16">
    <location>
        <begin position="178"/>
        <end position="231"/>
    </location>
</feature>
<keyword evidence="8" id="KW-0547">Nucleotide-binding</keyword>
<organism evidence="17 18">
    <name type="scientific">Emticicia agri</name>
    <dbReference type="NCBI Taxonomy" id="2492393"/>
    <lineage>
        <taxon>Bacteria</taxon>
        <taxon>Pseudomonadati</taxon>
        <taxon>Bacteroidota</taxon>
        <taxon>Cytophagia</taxon>
        <taxon>Cytophagales</taxon>
        <taxon>Leadbetterellaceae</taxon>
        <taxon>Emticicia</taxon>
    </lineage>
</organism>
<dbReference type="PROSITE" id="PS50109">
    <property type="entry name" value="HIS_KIN"/>
    <property type="match status" value="1"/>
</dbReference>
<evidence type="ECO:0000259" key="16">
    <source>
        <dbReference type="PROSITE" id="PS50885"/>
    </source>
</evidence>
<keyword evidence="9" id="KW-0418">Kinase</keyword>
<dbReference type="Gene3D" id="3.30.565.10">
    <property type="entry name" value="Histidine kinase-like ATPase, C-terminal domain"/>
    <property type="match status" value="1"/>
</dbReference>
<evidence type="ECO:0000256" key="4">
    <source>
        <dbReference type="ARBA" id="ARBA00022475"/>
    </source>
</evidence>
<keyword evidence="18" id="KW-1185">Reference proteome</keyword>